<sequence length="206" mass="22746">MEKERRLGPAISATLIALTTGACLSVTWHSAAPRSAILTTVTWSVATQAVTWLVMFYAPYFLNRDREAGFRRSMSFYDTAWVTLTALLCVTQACLVAKIRGFGVSMPSLHAFSLGILFVVLGNTLGKLSPNGVIGIRTPWTRRSVWVWDRTHRTCGPLMVLLGTAFLVMGLLARPSQILQIALVLSFAALAYGISWYYGRIEARRS</sequence>
<dbReference type="AlphaFoldDB" id="A0AA35UGY9"/>
<name>A0AA35UGY9_9PROT</name>
<feature type="transmembrane region" description="Helical" evidence="1">
    <location>
        <begin position="79"/>
        <end position="99"/>
    </location>
</feature>
<dbReference type="GO" id="GO:0009636">
    <property type="term" value="P:response to toxic substance"/>
    <property type="evidence" value="ECO:0007669"/>
    <property type="project" value="TreeGrafter"/>
</dbReference>
<dbReference type="PANTHER" id="PTHR37810:SF5">
    <property type="entry name" value="IMMUNITY PROTEIN SDPI"/>
    <property type="match status" value="1"/>
</dbReference>
<dbReference type="PANTHER" id="PTHR37810">
    <property type="entry name" value="IMMUNITY PROTEIN SDPI"/>
    <property type="match status" value="1"/>
</dbReference>
<evidence type="ECO:0000256" key="1">
    <source>
        <dbReference type="SAM" id="Phobius"/>
    </source>
</evidence>
<feature type="transmembrane region" description="Helical" evidence="1">
    <location>
        <begin position="35"/>
        <end position="58"/>
    </location>
</feature>
<evidence type="ECO:0000313" key="3">
    <source>
        <dbReference type="Proteomes" id="UP001176960"/>
    </source>
</evidence>
<comment type="caution">
    <text evidence="2">The sequence shown here is derived from an EMBL/GenBank/DDBJ whole genome shotgun (WGS) entry which is preliminary data.</text>
</comment>
<feature type="transmembrane region" description="Helical" evidence="1">
    <location>
        <begin position="155"/>
        <end position="172"/>
    </location>
</feature>
<evidence type="ECO:0000313" key="2">
    <source>
        <dbReference type="EMBL" id="CAI9121109.1"/>
    </source>
</evidence>
<dbReference type="RefSeq" id="WP_289842103.1">
    <property type="nucleotide sequence ID" value="NZ_CATKSH010000010.1"/>
</dbReference>
<protein>
    <submittedName>
        <fullName evidence="2">SdpI family protein</fullName>
    </submittedName>
</protein>
<dbReference type="EMBL" id="CATKSH010000010">
    <property type="protein sequence ID" value="CAI9121109.1"/>
    <property type="molecule type" value="Genomic_DNA"/>
</dbReference>
<dbReference type="Pfam" id="PF13630">
    <property type="entry name" value="SdpI"/>
    <property type="match status" value="1"/>
</dbReference>
<keyword evidence="1" id="KW-1133">Transmembrane helix</keyword>
<keyword evidence="1" id="KW-0812">Transmembrane</keyword>
<dbReference type="PROSITE" id="PS51257">
    <property type="entry name" value="PROKAR_LIPOPROTEIN"/>
    <property type="match status" value="1"/>
</dbReference>
<reference evidence="2" key="1">
    <citation type="submission" date="2023-03" db="EMBL/GenBank/DDBJ databases">
        <authorList>
            <person name="Cleenwerck I."/>
        </authorList>
    </citation>
    <scope>NUCLEOTIDE SEQUENCE</scope>
    <source>
        <strain evidence="2">LMG 32879</strain>
    </source>
</reference>
<accession>A0AA35UGY9</accession>
<feature type="transmembrane region" description="Helical" evidence="1">
    <location>
        <begin position="178"/>
        <end position="198"/>
    </location>
</feature>
<keyword evidence="3" id="KW-1185">Reference proteome</keyword>
<dbReference type="Proteomes" id="UP001176960">
    <property type="component" value="Unassembled WGS sequence"/>
</dbReference>
<feature type="transmembrane region" description="Helical" evidence="1">
    <location>
        <begin position="111"/>
        <end position="134"/>
    </location>
</feature>
<gene>
    <name evidence="2" type="ORF">LMG32879_001955</name>
</gene>
<proteinExistence type="predicted"/>
<organism evidence="2 3">
    <name type="scientific">Brytella acorum</name>
    <dbReference type="NCBI Taxonomy" id="2959299"/>
    <lineage>
        <taxon>Bacteria</taxon>
        <taxon>Pseudomonadati</taxon>
        <taxon>Pseudomonadota</taxon>
        <taxon>Alphaproteobacteria</taxon>
        <taxon>Acetobacterales</taxon>
        <taxon>Acetobacteraceae</taxon>
        <taxon>Brytella</taxon>
    </lineage>
</organism>
<keyword evidence="1" id="KW-0472">Membrane</keyword>
<dbReference type="InterPro" id="IPR025962">
    <property type="entry name" value="SdpI/YhfL"/>
</dbReference>